<accession>A0AAV7IRQ3</accession>
<gene>
    <name evidence="1" type="ORF">KQX54_017823</name>
</gene>
<sequence>MLSNKNLLLLLGFSMAIPMGSLCLLVIIQKEFQVEVPLTIQCPDKNQVIYKIELEFEEFTPLTVGIWIRETYYWLPIAPYYIIEIKNGTDLATYHIPNVFYRGGPVVIRD</sequence>
<organism evidence="1 2">
    <name type="scientific">Cotesia glomerata</name>
    <name type="common">Lepidopteran parasitic wasp</name>
    <name type="synonym">Apanteles glomeratus</name>
    <dbReference type="NCBI Taxonomy" id="32391"/>
    <lineage>
        <taxon>Eukaryota</taxon>
        <taxon>Metazoa</taxon>
        <taxon>Ecdysozoa</taxon>
        <taxon>Arthropoda</taxon>
        <taxon>Hexapoda</taxon>
        <taxon>Insecta</taxon>
        <taxon>Pterygota</taxon>
        <taxon>Neoptera</taxon>
        <taxon>Endopterygota</taxon>
        <taxon>Hymenoptera</taxon>
        <taxon>Apocrita</taxon>
        <taxon>Ichneumonoidea</taxon>
        <taxon>Braconidae</taxon>
        <taxon>Microgastrinae</taxon>
        <taxon>Cotesia</taxon>
    </lineage>
</organism>
<reference evidence="1 2" key="1">
    <citation type="journal article" date="2021" name="J. Hered.">
        <title>A chromosome-level genome assembly of the parasitoid wasp, Cotesia glomerata (Hymenoptera: Braconidae).</title>
        <authorList>
            <person name="Pinto B.J."/>
            <person name="Weis J.J."/>
            <person name="Gamble T."/>
            <person name="Ode P.J."/>
            <person name="Paul R."/>
            <person name="Zaspel J.M."/>
        </authorList>
    </citation>
    <scope>NUCLEOTIDE SEQUENCE [LARGE SCALE GENOMIC DNA]</scope>
    <source>
        <strain evidence="1">CgM1</strain>
    </source>
</reference>
<dbReference type="AlphaFoldDB" id="A0AAV7IRQ3"/>
<dbReference type="Proteomes" id="UP000826195">
    <property type="component" value="Unassembled WGS sequence"/>
</dbReference>
<evidence type="ECO:0000313" key="2">
    <source>
        <dbReference type="Proteomes" id="UP000826195"/>
    </source>
</evidence>
<keyword evidence="2" id="KW-1185">Reference proteome</keyword>
<dbReference type="EMBL" id="JAHXZJ010001119">
    <property type="protein sequence ID" value="KAH0555350.1"/>
    <property type="molecule type" value="Genomic_DNA"/>
</dbReference>
<proteinExistence type="predicted"/>
<protein>
    <submittedName>
        <fullName evidence="1">Uncharacterized protein</fullName>
    </submittedName>
</protein>
<comment type="caution">
    <text evidence="1">The sequence shown here is derived from an EMBL/GenBank/DDBJ whole genome shotgun (WGS) entry which is preliminary data.</text>
</comment>
<name>A0AAV7IRQ3_COTGL</name>
<evidence type="ECO:0000313" key="1">
    <source>
        <dbReference type="EMBL" id="KAH0555350.1"/>
    </source>
</evidence>